<dbReference type="EMBL" id="WJBH02000008">
    <property type="protein sequence ID" value="KAI9555025.1"/>
    <property type="molecule type" value="Genomic_DNA"/>
</dbReference>
<protein>
    <submittedName>
        <fullName evidence="1">Uncharacterized protein</fullName>
    </submittedName>
</protein>
<dbReference type="Proteomes" id="UP000820818">
    <property type="component" value="Linkage Group LG8"/>
</dbReference>
<proteinExistence type="predicted"/>
<reference evidence="1 2" key="1">
    <citation type="submission" date="2022-05" db="EMBL/GenBank/DDBJ databases">
        <title>A multi-omics perspective on studying reproductive biology in Daphnia sinensis.</title>
        <authorList>
            <person name="Jia J."/>
        </authorList>
    </citation>
    <scope>NUCLEOTIDE SEQUENCE [LARGE SCALE GENOMIC DNA]</scope>
    <source>
        <strain evidence="1 2">WSL</strain>
    </source>
</reference>
<name>A0AAD5L2I4_9CRUS</name>
<comment type="caution">
    <text evidence="1">The sequence shown here is derived from an EMBL/GenBank/DDBJ whole genome shotgun (WGS) entry which is preliminary data.</text>
</comment>
<accession>A0AAD5L2I4</accession>
<evidence type="ECO:0000313" key="2">
    <source>
        <dbReference type="Proteomes" id="UP000820818"/>
    </source>
</evidence>
<sequence length="268" mass="29730">MAEKALPESNTTSKFEATALASSTKEPLWSNLFESVRLVNNVSLYPYVPYVKRIFISHSCVLNSNRCSVLSTDHQGILEVQNVTLPTYLNESQTIQIPVYRALEKAKTTDSNYKQVELVSSAPSAFSFTRPLRKLFSLQISNLEYLAEVKVDIVLLIGSKIISMPSMPFPRGCSSSEESGGGESYLQSRSNARNENRQLIMVSWNREWTKSVSGSITRSFFVKSAEAVLSHPPSGQVIQIVSGPLTSELPPIPLQILNLICMCVWSTC</sequence>
<keyword evidence="2" id="KW-1185">Reference proteome</keyword>
<dbReference type="AlphaFoldDB" id="A0AAD5L2I4"/>
<evidence type="ECO:0000313" key="1">
    <source>
        <dbReference type="EMBL" id="KAI9555025.1"/>
    </source>
</evidence>
<gene>
    <name evidence="1" type="ORF">GHT06_020319</name>
</gene>
<organism evidence="1 2">
    <name type="scientific">Daphnia sinensis</name>
    <dbReference type="NCBI Taxonomy" id="1820382"/>
    <lineage>
        <taxon>Eukaryota</taxon>
        <taxon>Metazoa</taxon>
        <taxon>Ecdysozoa</taxon>
        <taxon>Arthropoda</taxon>
        <taxon>Crustacea</taxon>
        <taxon>Branchiopoda</taxon>
        <taxon>Diplostraca</taxon>
        <taxon>Cladocera</taxon>
        <taxon>Anomopoda</taxon>
        <taxon>Daphniidae</taxon>
        <taxon>Daphnia</taxon>
        <taxon>Daphnia similis group</taxon>
    </lineage>
</organism>